<reference evidence="2 3" key="1">
    <citation type="submission" date="2016-09" db="EMBL/GenBank/DDBJ databases">
        <title>Extensive genetic diversity and differential bi-allelic expression allows diatom success in the polar Southern Ocean.</title>
        <authorList>
            <consortium name="DOE Joint Genome Institute"/>
            <person name="Mock T."/>
            <person name="Otillar R.P."/>
            <person name="Strauss J."/>
            <person name="Dupont C."/>
            <person name="Frickenhaus S."/>
            <person name="Maumus F."/>
            <person name="Mcmullan M."/>
            <person name="Sanges R."/>
            <person name="Schmutz J."/>
            <person name="Toseland A."/>
            <person name="Valas R."/>
            <person name="Veluchamy A."/>
            <person name="Ward B.J."/>
            <person name="Allen A."/>
            <person name="Barry K."/>
            <person name="Falciatore A."/>
            <person name="Ferrante M."/>
            <person name="Fortunato A.E."/>
            <person name="Gloeckner G."/>
            <person name="Gruber A."/>
            <person name="Hipkin R."/>
            <person name="Janech M."/>
            <person name="Kroth P."/>
            <person name="Leese F."/>
            <person name="Lindquist E."/>
            <person name="Lyon B.R."/>
            <person name="Martin J."/>
            <person name="Mayer C."/>
            <person name="Parker M."/>
            <person name="Quesneville H."/>
            <person name="Raymond J."/>
            <person name="Uhlig C."/>
            <person name="Valentin K.U."/>
            <person name="Worden A.Z."/>
            <person name="Armbrust E.V."/>
            <person name="Bowler C."/>
            <person name="Green B."/>
            <person name="Moulton V."/>
            <person name="Van Oosterhout C."/>
            <person name="Grigoriev I."/>
        </authorList>
    </citation>
    <scope>NUCLEOTIDE SEQUENCE [LARGE SCALE GENOMIC DNA]</scope>
    <source>
        <strain evidence="2 3">CCMP1102</strain>
    </source>
</reference>
<evidence type="ECO:0000313" key="3">
    <source>
        <dbReference type="Proteomes" id="UP000095751"/>
    </source>
</evidence>
<dbReference type="InterPro" id="IPR036047">
    <property type="entry name" value="F-box-like_dom_sf"/>
</dbReference>
<dbReference type="OrthoDB" id="549243at2759"/>
<accession>A0A1E7EUU5</accession>
<dbReference type="InterPro" id="IPR032675">
    <property type="entry name" value="LRR_dom_sf"/>
</dbReference>
<sequence>MSSSSSSSLLRPKKKMRRDNNEGILTLLDLPISLLAHIFNHLGKTQEELMNLTLVSKQVYEICKNERTGIEWKIIPVFEISVLQQEGGGSTRTLVKNMITHSLNRKTAKKFRNYHHMLVKDLHKFSSEDNVFSGTSYATDIVHMEGITSLCTTSSKLVPYSGYSLLRVVAHMLPKLREASLSNMYEINSILQYFSVKCPLLEKVTSNNNVGVDPTMMRSSHNLKELYMDNTSFICYEKEHLADLTNHPDIFLFHQCCKSLERISIQNAKYYPPSQGKLSQESLIKFVRNAPPNLRWFRSDLSISNILMLRKERPGIELPFY</sequence>
<name>A0A1E7EUU5_9STRA</name>
<dbReference type="Proteomes" id="UP000095751">
    <property type="component" value="Unassembled WGS sequence"/>
</dbReference>
<dbReference type="AlphaFoldDB" id="A0A1E7EUU5"/>
<dbReference type="InParanoid" id="A0A1E7EUU5"/>
<dbReference type="SUPFAM" id="SSF81383">
    <property type="entry name" value="F-box domain"/>
    <property type="match status" value="1"/>
</dbReference>
<keyword evidence="3" id="KW-1185">Reference proteome</keyword>
<dbReference type="InterPro" id="IPR001810">
    <property type="entry name" value="F-box_dom"/>
</dbReference>
<organism evidence="2 3">
    <name type="scientific">Fragilariopsis cylindrus CCMP1102</name>
    <dbReference type="NCBI Taxonomy" id="635003"/>
    <lineage>
        <taxon>Eukaryota</taxon>
        <taxon>Sar</taxon>
        <taxon>Stramenopiles</taxon>
        <taxon>Ochrophyta</taxon>
        <taxon>Bacillariophyta</taxon>
        <taxon>Bacillariophyceae</taxon>
        <taxon>Bacillariophycidae</taxon>
        <taxon>Bacillariales</taxon>
        <taxon>Bacillariaceae</taxon>
        <taxon>Fragilariopsis</taxon>
    </lineage>
</organism>
<protein>
    <recommendedName>
        <fullName evidence="1">F-box domain-containing protein</fullName>
    </recommendedName>
</protein>
<feature type="domain" description="F-box" evidence="1">
    <location>
        <begin position="24"/>
        <end position="75"/>
    </location>
</feature>
<gene>
    <name evidence="2" type="ORF">FRACYDRAFT_248057</name>
</gene>
<proteinExistence type="predicted"/>
<dbReference type="SUPFAM" id="SSF52047">
    <property type="entry name" value="RNI-like"/>
    <property type="match status" value="1"/>
</dbReference>
<dbReference type="Pfam" id="PF00646">
    <property type="entry name" value="F-box"/>
    <property type="match status" value="1"/>
</dbReference>
<dbReference type="Gene3D" id="3.80.10.10">
    <property type="entry name" value="Ribonuclease Inhibitor"/>
    <property type="match status" value="1"/>
</dbReference>
<dbReference type="KEGG" id="fcy:FRACYDRAFT_248057"/>
<dbReference type="EMBL" id="KV784374">
    <property type="protein sequence ID" value="OEU09800.1"/>
    <property type="molecule type" value="Genomic_DNA"/>
</dbReference>
<dbReference type="PROSITE" id="PS50181">
    <property type="entry name" value="FBOX"/>
    <property type="match status" value="1"/>
</dbReference>
<evidence type="ECO:0000313" key="2">
    <source>
        <dbReference type="EMBL" id="OEU09800.1"/>
    </source>
</evidence>
<evidence type="ECO:0000259" key="1">
    <source>
        <dbReference type="PROSITE" id="PS50181"/>
    </source>
</evidence>